<dbReference type="EMBL" id="UOGC01000045">
    <property type="protein sequence ID" value="VAX17158.1"/>
    <property type="molecule type" value="Genomic_DNA"/>
</dbReference>
<gene>
    <name evidence="1" type="ORF">MNBD_NITROSPINAE01-726</name>
</gene>
<organism evidence="1">
    <name type="scientific">hydrothermal vent metagenome</name>
    <dbReference type="NCBI Taxonomy" id="652676"/>
    <lineage>
        <taxon>unclassified sequences</taxon>
        <taxon>metagenomes</taxon>
        <taxon>ecological metagenomes</taxon>
    </lineage>
</organism>
<dbReference type="PROSITE" id="PS51257">
    <property type="entry name" value="PROKAR_LIPOPROTEIN"/>
    <property type="match status" value="1"/>
</dbReference>
<accession>A0A3B1C072</accession>
<dbReference type="AlphaFoldDB" id="A0A3B1C072"/>
<evidence type="ECO:0000313" key="1">
    <source>
        <dbReference type="EMBL" id="VAX17158.1"/>
    </source>
</evidence>
<sequence>MDKFVTFIAKLLIVFLGSFALSACGDILNPDEKLGDPAGGAATDRLASNDRLTTIAVEENALRMNPECGEADEEFLPAILEIIERFNTMAESDDSFSPKLTLAGHPNLDGGISVRVCADSQISAHAYLETVAIHDGLLHMLKESAVSETIFESAVAFVIYHELWHTQMGDAALSTNDTLMELTADFFAMNTIEKVGYDTTGAELVFSVLIKVNPGGSPHHMTATERAEAIEVAVK</sequence>
<reference evidence="1" key="1">
    <citation type="submission" date="2018-06" db="EMBL/GenBank/DDBJ databases">
        <authorList>
            <person name="Zhirakovskaya E."/>
        </authorList>
    </citation>
    <scope>NUCLEOTIDE SEQUENCE</scope>
</reference>
<name>A0A3B1C072_9ZZZZ</name>
<protein>
    <submittedName>
        <fullName evidence="1">Uncharacterized protein</fullName>
    </submittedName>
</protein>
<proteinExistence type="predicted"/>